<evidence type="ECO:0000256" key="10">
    <source>
        <dbReference type="PIRSR" id="PIRSR000388-3"/>
    </source>
</evidence>
<dbReference type="InterPro" id="IPR003700">
    <property type="entry name" value="Pantoate_hydroxy_MeTrfase"/>
</dbReference>
<name>A0A1M7YE73_9BACT</name>
<keyword evidence="5 7" id="KW-0808">Transferase</keyword>
<evidence type="ECO:0000256" key="3">
    <source>
        <dbReference type="ARBA" id="ARBA00011424"/>
    </source>
</evidence>
<evidence type="ECO:0000256" key="8">
    <source>
        <dbReference type="PIRSR" id="PIRSR000388-1"/>
    </source>
</evidence>
<dbReference type="GO" id="GO:0000287">
    <property type="term" value="F:magnesium ion binding"/>
    <property type="evidence" value="ECO:0007669"/>
    <property type="project" value="TreeGrafter"/>
</dbReference>
<comment type="subunit">
    <text evidence="3 7">Homodecamer; pentamer of dimers.</text>
</comment>
<dbReference type="EC" id="2.1.2.11" evidence="7"/>
<protein>
    <recommendedName>
        <fullName evidence="7">3-methyl-2-oxobutanoate hydroxymethyltransferase</fullName>
        <ecNumber evidence="7">2.1.2.11</ecNumber>
    </recommendedName>
    <alternativeName>
        <fullName evidence="7">Ketopantoate hydroxymethyltransferase</fullName>
        <shortName evidence="7">KPHMT</shortName>
    </alternativeName>
</protein>
<dbReference type="Proteomes" id="UP000184603">
    <property type="component" value="Unassembled WGS sequence"/>
</dbReference>
<feature type="active site" description="Proton acceptor" evidence="7 8">
    <location>
        <position position="183"/>
    </location>
</feature>
<evidence type="ECO:0000256" key="6">
    <source>
        <dbReference type="ARBA" id="ARBA00056497"/>
    </source>
</evidence>
<keyword evidence="7 10" id="KW-0460">Magnesium</keyword>
<keyword evidence="7 10" id="KW-0479">Metal-binding</keyword>
<evidence type="ECO:0000256" key="7">
    <source>
        <dbReference type="HAMAP-Rule" id="MF_00156"/>
    </source>
</evidence>
<dbReference type="InterPro" id="IPR015813">
    <property type="entry name" value="Pyrv/PenolPyrv_kinase-like_dom"/>
</dbReference>
<feature type="binding site" evidence="7 10">
    <location>
        <position position="45"/>
    </location>
    <ligand>
        <name>Mg(2+)</name>
        <dbReference type="ChEBI" id="CHEBI:18420"/>
    </ligand>
</feature>
<dbReference type="PANTHER" id="PTHR20881">
    <property type="entry name" value="3-METHYL-2-OXOBUTANOATE HYDROXYMETHYLTRANSFERASE"/>
    <property type="match status" value="1"/>
</dbReference>
<dbReference type="HAMAP" id="MF_00156">
    <property type="entry name" value="PanB"/>
    <property type="match status" value="1"/>
</dbReference>
<keyword evidence="12" id="KW-1185">Reference proteome</keyword>
<evidence type="ECO:0000256" key="5">
    <source>
        <dbReference type="ARBA" id="ARBA00022679"/>
    </source>
</evidence>
<dbReference type="CDD" id="cd06557">
    <property type="entry name" value="KPHMT-like"/>
    <property type="match status" value="1"/>
</dbReference>
<evidence type="ECO:0000256" key="4">
    <source>
        <dbReference type="ARBA" id="ARBA00022655"/>
    </source>
</evidence>
<evidence type="ECO:0000313" key="12">
    <source>
        <dbReference type="Proteomes" id="UP000184603"/>
    </source>
</evidence>
<comment type="similarity">
    <text evidence="2 7">Belongs to the PanB family.</text>
</comment>
<dbReference type="PIRSF" id="PIRSF000388">
    <property type="entry name" value="Pantoate_hydroxy_MeTrfase"/>
    <property type="match status" value="1"/>
</dbReference>
<dbReference type="GO" id="GO:0032259">
    <property type="term" value="P:methylation"/>
    <property type="evidence" value="ECO:0007669"/>
    <property type="project" value="UniProtKB-KW"/>
</dbReference>
<dbReference type="GO" id="GO:0003864">
    <property type="term" value="F:3-methyl-2-oxobutanoate hydroxymethyltransferase activity"/>
    <property type="evidence" value="ECO:0007669"/>
    <property type="project" value="UniProtKB-UniRule"/>
</dbReference>
<dbReference type="InterPro" id="IPR040442">
    <property type="entry name" value="Pyrv_kinase-like_dom_sf"/>
</dbReference>
<dbReference type="RefSeq" id="WP_073615138.1">
    <property type="nucleotide sequence ID" value="NZ_FRFE01000021.1"/>
</dbReference>
<comment type="function">
    <text evidence="6 7">Catalyzes the reversible reaction in which hydroxymethyl group from 5,10-methylenetetrahydrofolate is transferred onto alpha-ketoisovalerate to form ketopantoate.</text>
</comment>
<dbReference type="NCBIfam" id="NF001452">
    <property type="entry name" value="PRK00311.1"/>
    <property type="match status" value="1"/>
</dbReference>
<comment type="subcellular location">
    <subcellularLocation>
        <location evidence="7">Cytoplasm</location>
    </subcellularLocation>
</comment>
<dbReference type="NCBIfam" id="TIGR00222">
    <property type="entry name" value="panB"/>
    <property type="match status" value="1"/>
</dbReference>
<dbReference type="Pfam" id="PF02548">
    <property type="entry name" value="Pantoate_transf"/>
    <property type="match status" value="1"/>
</dbReference>
<proteinExistence type="inferred from homology"/>
<evidence type="ECO:0000256" key="2">
    <source>
        <dbReference type="ARBA" id="ARBA00008676"/>
    </source>
</evidence>
<organism evidence="11 12">
    <name type="scientific">Desulfopila aestuarii DSM 18488</name>
    <dbReference type="NCBI Taxonomy" id="1121416"/>
    <lineage>
        <taxon>Bacteria</taxon>
        <taxon>Pseudomonadati</taxon>
        <taxon>Thermodesulfobacteriota</taxon>
        <taxon>Desulfobulbia</taxon>
        <taxon>Desulfobulbales</taxon>
        <taxon>Desulfocapsaceae</taxon>
        <taxon>Desulfopila</taxon>
    </lineage>
</organism>
<dbReference type="EMBL" id="FRFE01000021">
    <property type="protein sequence ID" value="SHO50879.1"/>
    <property type="molecule type" value="Genomic_DNA"/>
</dbReference>
<evidence type="ECO:0000313" key="11">
    <source>
        <dbReference type="EMBL" id="SHO50879.1"/>
    </source>
</evidence>
<dbReference type="STRING" id="1121416.SAMN02745220_03684"/>
<dbReference type="GO" id="GO:0005737">
    <property type="term" value="C:cytoplasm"/>
    <property type="evidence" value="ECO:0007669"/>
    <property type="project" value="UniProtKB-SubCell"/>
</dbReference>
<reference evidence="11 12" key="1">
    <citation type="submission" date="2016-12" db="EMBL/GenBank/DDBJ databases">
        <authorList>
            <person name="Song W.-J."/>
            <person name="Kurnit D.M."/>
        </authorList>
    </citation>
    <scope>NUCLEOTIDE SEQUENCE [LARGE SCALE GENOMIC DNA]</scope>
    <source>
        <strain evidence="11 12">DSM 18488</strain>
    </source>
</reference>
<keyword evidence="11" id="KW-0489">Methyltransferase</keyword>
<accession>A0A1M7YE73</accession>
<dbReference type="SUPFAM" id="SSF51621">
    <property type="entry name" value="Phosphoenolpyruvate/pyruvate domain"/>
    <property type="match status" value="1"/>
</dbReference>
<keyword evidence="7" id="KW-0963">Cytoplasm</keyword>
<keyword evidence="4 7" id="KW-0566">Pantothenate biosynthesis</keyword>
<dbReference type="GO" id="GO:0015940">
    <property type="term" value="P:pantothenate biosynthetic process"/>
    <property type="evidence" value="ECO:0007669"/>
    <property type="project" value="UniProtKB-UniRule"/>
</dbReference>
<feature type="binding site" evidence="7 9">
    <location>
        <position position="114"/>
    </location>
    <ligand>
        <name>3-methyl-2-oxobutanoate</name>
        <dbReference type="ChEBI" id="CHEBI:11851"/>
    </ligand>
</feature>
<feature type="binding site" evidence="7 9">
    <location>
        <begin position="45"/>
        <end position="46"/>
    </location>
    <ligand>
        <name>3-methyl-2-oxobutanoate</name>
        <dbReference type="ChEBI" id="CHEBI:11851"/>
    </ligand>
</feature>
<dbReference type="AlphaFoldDB" id="A0A1M7YE73"/>
<sequence length="280" mass="30528">MSKHTVKTIKAMHDKKETITMLTAYDFPTAKKVNDAGIDMILVGDSCAMVVHGHPNTLTATMDMMVLHCAAVARACDRTMVIADMPFGSFQYGIEETMRNAARFVTEAKVDGVKFEATPHHIEKTEAIVKMGIPVVGHVGLHPQAVGALGGLKVQGKDIETARKVVSEAIALQEAGAFAIIFEAVPAKLSEWVTNRLSIPTISIGGGPGCSGQLLVTHDVLGMYDNFTPSFAKRYREVGQLMLDTFKQYKEEVLTGVFPAKENCYSMSDEVMEAIEKEFK</sequence>
<comment type="cofactor">
    <cofactor evidence="7 10">
        <name>Mg(2+)</name>
        <dbReference type="ChEBI" id="CHEBI:18420"/>
    </cofactor>
    <text evidence="7 10">Binds 1 Mg(2+) ion per subunit.</text>
</comment>
<feature type="binding site" evidence="7 9">
    <location>
        <position position="84"/>
    </location>
    <ligand>
        <name>3-methyl-2-oxobutanoate</name>
        <dbReference type="ChEBI" id="CHEBI:11851"/>
    </ligand>
</feature>
<evidence type="ECO:0000256" key="1">
    <source>
        <dbReference type="ARBA" id="ARBA00005033"/>
    </source>
</evidence>
<comment type="catalytic activity">
    <reaction evidence="7">
        <text>(6R)-5,10-methylene-5,6,7,8-tetrahydrofolate + 3-methyl-2-oxobutanoate + H2O = 2-dehydropantoate + (6S)-5,6,7,8-tetrahydrofolate</text>
        <dbReference type="Rhea" id="RHEA:11824"/>
        <dbReference type="ChEBI" id="CHEBI:11561"/>
        <dbReference type="ChEBI" id="CHEBI:11851"/>
        <dbReference type="ChEBI" id="CHEBI:15377"/>
        <dbReference type="ChEBI" id="CHEBI:15636"/>
        <dbReference type="ChEBI" id="CHEBI:57453"/>
        <dbReference type="EC" id="2.1.2.11"/>
    </reaction>
</comment>
<dbReference type="Gene3D" id="3.20.20.60">
    <property type="entry name" value="Phosphoenolpyruvate-binding domains"/>
    <property type="match status" value="1"/>
</dbReference>
<gene>
    <name evidence="7" type="primary">panB</name>
    <name evidence="11" type="ORF">SAMN02745220_03684</name>
</gene>
<dbReference type="GO" id="GO:0008168">
    <property type="term" value="F:methyltransferase activity"/>
    <property type="evidence" value="ECO:0007669"/>
    <property type="project" value="UniProtKB-KW"/>
</dbReference>
<dbReference type="FunFam" id="3.20.20.60:FF:000003">
    <property type="entry name" value="3-methyl-2-oxobutanoate hydroxymethyltransferase"/>
    <property type="match status" value="1"/>
</dbReference>
<comment type="pathway">
    <text evidence="1 7">Cofactor biosynthesis; (R)-pantothenate biosynthesis; (R)-pantoate from 3-methyl-2-oxobutanoate: step 1/2.</text>
</comment>
<dbReference type="PANTHER" id="PTHR20881:SF0">
    <property type="entry name" value="3-METHYL-2-OXOBUTANOATE HYDROXYMETHYLTRANSFERASE"/>
    <property type="match status" value="1"/>
</dbReference>
<feature type="binding site" evidence="7 10">
    <location>
        <position position="84"/>
    </location>
    <ligand>
        <name>Mg(2+)</name>
        <dbReference type="ChEBI" id="CHEBI:18420"/>
    </ligand>
</feature>
<evidence type="ECO:0000256" key="9">
    <source>
        <dbReference type="PIRSR" id="PIRSR000388-2"/>
    </source>
</evidence>
<dbReference type="UniPathway" id="UPA00028">
    <property type="reaction ID" value="UER00003"/>
</dbReference>
<feature type="binding site" evidence="7 10">
    <location>
        <position position="116"/>
    </location>
    <ligand>
        <name>Mg(2+)</name>
        <dbReference type="ChEBI" id="CHEBI:18420"/>
    </ligand>
</feature>